<organism evidence="2 3">
    <name type="scientific">Noviherbaspirillum sedimenti</name>
    <dbReference type="NCBI Taxonomy" id="2320865"/>
    <lineage>
        <taxon>Bacteria</taxon>
        <taxon>Pseudomonadati</taxon>
        <taxon>Pseudomonadota</taxon>
        <taxon>Betaproteobacteria</taxon>
        <taxon>Burkholderiales</taxon>
        <taxon>Oxalobacteraceae</taxon>
        <taxon>Noviherbaspirillum</taxon>
    </lineage>
</organism>
<evidence type="ECO:0000259" key="1">
    <source>
        <dbReference type="Pfam" id="PF01636"/>
    </source>
</evidence>
<dbReference type="InterPro" id="IPR011009">
    <property type="entry name" value="Kinase-like_dom_sf"/>
</dbReference>
<gene>
    <name evidence="2" type="ORF">D3878_03875</name>
</gene>
<dbReference type="RefSeq" id="WP_119784281.1">
    <property type="nucleotide sequence ID" value="NZ_QYUQ01000002.1"/>
</dbReference>
<reference evidence="3" key="1">
    <citation type="submission" date="2018-09" db="EMBL/GenBank/DDBJ databases">
        <authorList>
            <person name="Zhu H."/>
        </authorList>
    </citation>
    <scope>NUCLEOTIDE SEQUENCE [LARGE SCALE GENOMIC DNA]</scope>
    <source>
        <strain evidence="3">K1S02-23</strain>
    </source>
</reference>
<name>A0A3A3FXF4_9BURK</name>
<dbReference type="Pfam" id="PF01636">
    <property type="entry name" value="APH"/>
    <property type="match status" value="1"/>
</dbReference>
<dbReference type="Gene3D" id="3.90.1200.10">
    <property type="match status" value="1"/>
</dbReference>
<proteinExistence type="predicted"/>
<dbReference type="Gene3D" id="3.30.200.20">
    <property type="entry name" value="Phosphorylase Kinase, domain 1"/>
    <property type="match status" value="1"/>
</dbReference>
<protein>
    <submittedName>
        <fullName evidence="2">Phosphotransferase family protein</fullName>
    </submittedName>
</protein>
<dbReference type="AlphaFoldDB" id="A0A3A3FXF4"/>
<keyword evidence="2" id="KW-0808">Transferase</keyword>
<sequence>MDFKNAGAAGMELDSPSIQERLTRYLLAQTEADHLAITGMARLSGGAIQENWALDITVKGGAYQGQQSWVLRTDAPSAVAVSLTRPQEFAVLSVAHSAGVTVPRPLWLCREPDVIGRDFFVMQRIAGIAAGHRLVREAELVPTRALLGEDLGANLAQLHTVRPPQPLLDFLPSPHDNHALATIAGYRRHLDELDAARPTLEVGLRWCELHAPASVPACLIHRDYRTGNYMVDHGRLSGVLDWEFAGWGEPLEDIGWFMARCWRFNANEREAGGVAHVEDFLRGYQRISGRSFTPDELRYWQVMAHLRWAVIALQQAQRHLSGKQPSLELALTGRLVADLEHEILNLTAGGVR</sequence>
<dbReference type="InterPro" id="IPR051678">
    <property type="entry name" value="AGP_Transferase"/>
</dbReference>
<evidence type="ECO:0000313" key="2">
    <source>
        <dbReference type="EMBL" id="RJG00827.1"/>
    </source>
</evidence>
<dbReference type="EMBL" id="QYUQ01000002">
    <property type="protein sequence ID" value="RJG00827.1"/>
    <property type="molecule type" value="Genomic_DNA"/>
</dbReference>
<feature type="domain" description="Aminoglycoside phosphotransferase" evidence="1">
    <location>
        <begin position="42"/>
        <end position="286"/>
    </location>
</feature>
<dbReference type="OrthoDB" id="179763at2"/>
<comment type="caution">
    <text evidence="2">The sequence shown here is derived from an EMBL/GenBank/DDBJ whole genome shotgun (WGS) entry which is preliminary data.</text>
</comment>
<keyword evidence="3" id="KW-1185">Reference proteome</keyword>
<dbReference type="InterPro" id="IPR002575">
    <property type="entry name" value="Aminoglycoside_PTrfase"/>
</dbReference>
<accession>A0A3A3FXF4</accession>
<dbReference type="PANTHER" id="PTHR21310:SF57">
    <property type="entry name" value="BLR2944 PROTEIN"/>
    <property type="match status" value="1"/>
</dbReference>
<dbReference type="GO" id="GO:0016740">
    <property type="term" value="F:transferase activity"/>
    <property type="evidence" value="ECO:0007669"/>
    <property type="project" value="UniProtKB-KW"/>
</dbReference>
<evidence type="ECO:0000313" key="3">
    <source>
        <dbReference type="Proteomes" id="UP000266327"/>
    </source>
</evidence>
<dbReference type="PANTHER" id="PTHR21310">
    <property type="entry name" value="AMINOGLYCOSIDE PHOSPHOTRANSFERASE-RELATED-RELATED"/>
    <property type="match status" value="1"/>
</dbReference>
<dbReference type="CDD" id="cd05154">
    <property type="entry name" value="ACAD10_11_N-like"/>
    <property type="match status" value="1"/>
</dbReference>
<dbReference type="Proteomes" id="UP000266327">
    <property type="component" value="Unassembled WGS sequence"/>
</dbReference>
<dbReference type="InterPro" id="IPR041726">
    <property type="entry name" value="ACAD10_11_N"/>
</dbReference>
<dbReference type="SUPFAM" id="SSF56112">
    <property type="entry name" value="Protein kinase-like (PK-like)"/>
    <property type="match status" value="1"/>
</dbReference>